<reference evidence="8 9" key="1">
    <citation type="submission" date="2013-12" db="EMBL/GenBank/DDBJ databases">
        <title>Draft genome of the parsitic nematode Ancylostoma duodenale.</title>
        <authorList>
            <person name="Mitreva M."/>
        </authorList>
    </citation>
    <scope>NUCLEOTIDE SEQUENCE [LARGE SCALE GENOMIC DNA]</scope>
    <source>
        <strain evidence="8 9">Zhejiang</strain>
    </source>
</reference>
<dbReference type="InterPro" id="IPR002778">
    <property type="entry name" value="Signal_recog_particle_SRP19"/>
</dbReference>
<evidence type="ECO:0000256" key="3">
    <source>
        <dbReference type="ARBA" id="ARBA00022490"/>
    </source>
</evidence>
<feature type="compositionally biased region" description="Basic and acidic residues" evidence="7">
    <location>
        <begin position="63"/>
        <end position="82"/>
    </location>
</feature>
<dbReference type="Pfam" id="PF01922">
    <property type="entry name" value="SRP19"/>
    <property type="match status" value="1"/>
</dbReference>
<name>A0A0C2FMF0_9BILA</name>
<dbReference type="AlphaFoldDB" id="A0A0C2FMF0"/>
<evidence type="ECO:0000256" key="5">
    <source>
        <dbReference type="ARBA" id="ARBA00023274"/>
    </source>
</evidence>
<dbReference type="EMBL" id="KN752017">
    <property type="protein sequence ID" value="KIH49775.1"/>
    <property type="molecule type" value="Genomic_DNA"/>
</dbReference>
<dbReference type="GO" id="GO:0005786">
    <property type="term" value="C:signal recognition particle, endoplasmic reticulum targeting"/>
    <property type="evidence" value="ECO:0007669"/>
    <property type="project" value="UniProtKB-KW"/>
</dbReference>
<dbReference type="GO" id="GO:0008312">
    <property type="term" value="F:7S RNA binding"/>
    <property type="evidence" value="ECO:0007669"/>
    <property type="project" value="InterPro"/>
</dbReference>
<evidence type="ECO:0000256" key="4">
    <source>
        <dbReference type="ARBA" id="ARBA00023135"/>
    </source>
</evidence>
<dbReference type="Proteomes" id="UP000054047">
    <property type="component" value="Unassembled WGS sequence"/>
</dbReference>
<gene>
    <name evidence="8" type="ORF">ANCDUO_20149</name>
</gene>
<comment type="function">
    <text evidence="6">Component of the signal recognition particle (SRP) complex, a ribonucleoprotein complex that mediates the cotranslational targeting of secretory and membrane proteins to the endoplasmic reticulum (ER). Binds directly to 7SL RNA. Mediates binding of SRP54 to the SRP complex.</text>
</comment>
<evidence type="ECO:0000313" key="9">
    <source>
        <dbReference type="Proteomes" id="UP000054047"/>
    </source>
</evidence>
<proteinExistence type="inferred from homology"/>
<evidence type="ECO:0000256" key="6">
    <source>
        <dbReference type="ARBA" id="ARBA00045518"/>
    </source>
</evidence>
<dbReference type="OrthoDB" id="2190947at2759"/>
<evidence type="ECO:0000256" key="7">
    <source>
        <dbReference type="SAM" id="MobiDB-lite"/>
    </source>
</evidence>
<dbReference type="PANTHER" id="PTHR17453:SF0">
    <property type="entry name" value="SIGNAL RECOGNITION PARTICLE 19 KDA PROTEIN"/>
    <property type="match status" value="1"/>
</dbReference>
<comment type="subcellular location">
    <subcellularLocation>
        <location evidence="1">Cytoplasm</location>
    </subcellularLocation>
</comment>
<dbReference type="InterPro" id="IPR036521">
    <property type="entry name" value="SRP19-like_sf"/>
</dbReference>
<dbReference type="Gene3D" id="3.30.56.30">
    <property type="entry name" value="Signal recognition particle, SRP19-like subunit"/>
    <property type="match status" value="2"/>
</dbReference>
<keyword evidence="4" id="KW-0733">Signal recognition particle</keyword>
<feature type="compositionally biased region" description="Basic and acidic residues" evidence="7">
    <location>
        <begin position="105"/>
        <end position="139"/>
    </location>
</feature>
<feature type="region of interest" description="Disordered" evidence="7">
    <location>
        <begin position="63"/>
        <end position="142"/>
    </location>
</feature>
<dbReference type="SUPFAM" id="SSF69695">
    <property type="entry name" value="SRP19"/>
    <property type="match status" value="2"/>
</dbReference>
<sequence>MVDVKAKPFSDEKRWIVIYPTYLNSKKTTLQGRKIPKQLAVENPTSAEIHDVLAATGLNPILERGKLHPREQDREPENRGRAVENPTSAEIHDVLAATGLNPILERGKLHPREQDREPENRGRVRVQLKNDDGTPKSKDYPNLTNRFIRFNKDVLPHYQSKHGKMVKKNPHDHPAWAGCAAARTHPMSEQ</sequence>
<organism evidence="8 9">
    <name type="scientific">Ancylostoma duodenale</name>
    <dbReference type="NCBI Taxonomy" id="51022"/>
    <lineage>
        <taxon>Eukaryota</taxon>
        <taxon>Metazoa</taxon>
        <taxon>Ecdysozoa</taxon>
        <taxon>Nematoda</taxon>
        <taxon>Chromadorea</taxon>
        <taxon>Rhabditida</taxon>
        <taxon>Rhabditina</taxon>
        <taxon>Rhabditomorpha</taxon>
        <taxon>Strongyloidea</taxon>
        <taxon>Ancylostomatidae</taxon>
        <taxon>Ancylostomatinae</taxon>
        <taxon>Ancylostoma</taxon>
    </lineage>
</organism>
<keyword evidence="5" id="KW-0687">Ribonucleoprotein</keyword>
<keyword evidence="3" id="KW-0963">Cytoplasm</keyword>
<evidence type="ECO:0000256" key="2">
    <source>
        <dbReference type="ARBA" id="ARBA00008910"/>
    </source>
</evidence>
<protein>
    <submittedName>
        <fullName evidence="8">SRP19 protein</fullName>
    </submittedName>
</protein>
<comment type="similarity">
    <text evidence="2">Belongs to the SRP19 family.</text>
</comment>
<keyword evidence="9" id="KW-1185">Reference proteome</keyword>
<dbReference type="PANTHER" id="PTHR17453">
    <property type="entry name" value="SIGNAL RECOGNITION PARTICLE 19 KD PROTEIN"/>
    <property type="match status" value="1"/>
</dbReference>
<evidence type="ECO:0000256" key="1">
    <source>
        <dbReference type="ARBA" id="ARBA00004496"/>
    </source>
</evidence>
<dbReference type="GO" id="GO:0006617">
    <property type="term" value="P:SRP-dependent cotranslational protein targeting to membrane, signal sequence recognition"/>
    <property type="evidence" value="ECO:0007669"/>
    <property type="project" value="TreeGrafter"/>
</dbReference>
<accession>A0A0C2FMF0</accession>
<evidence type="ECO:0000313" key="8">
    <source>
        <dbReference type="EMBL" id="KIH49775.1"/>
    </source>
</evidence>